<dbReference type="Gene3D" id="1.10.287.130">
    <property type="match status" value="1"/>
</dbReference>
<dbReference type="PANTHER" id="PTHR35936:SF32">
    <property type="entry name" value="MEMBRANE-BOUND LYTIC MUREIN TRANSGLYCOSYLASE F"/>
    <property type="match status" value="1"/>
</dbReference>
<comment type="caution">
    <text evidence="8">The sequence shown here is derived from an EMBL/GenBank/DDBJ whole genome shotgun (WGS) entry which is preliminary data.</text>
</comment>
<keyword evidence="4 5" id="KW-0732">Signal</keyword>
<name>A0A6L4WUS7_9BACT</name>
<evidence type="ECO:0000313" key="7">
    <source>
        <dbReference type="EMBL" id="KAB7887860.1"/>
    </source>
</evidence>
<dbReference type="RefSeq" id="WP_152191937.1">
    <property type="nucleotide sequence ID" value="NZ_WFKJ01000057.1"/>
</dbReference>
<dbReference type="Pfam" id="PF02518">
    <property type="entry name" value="HATPase_c"/>
    <property type="match status" value="1"/>
</dbReference>
<dbReference type="EC" id="2.7.13.3" evidence="2"/>
<evidence type="ECO:0000256" key="3">
    <source>
        <dbReference type="ARBA" id="ARBA00022553"/>
    </source>
</evidence>
<dbReference type="EMBL" id="WFKJ01000057">
    <property type="protein sequence ID" value="KAB7887860.1"/>
    <property type="molecule type" value="Genomic_DNA"/>
</dbReference>
<feature type="signal peptide" evidence="5">
    <location>
        <begin position="1"/>
        <end position="17"/>
    </location>
</feature>
<dbReference type="Proteomes" id="UP000472839">
    <property type="component" value="Unassembled WGS sequence"/>
</dbReference>
<dbReference type="SUPFAM" id="SSF47384">
    <property type="entry name" value="Homodimeric domain of signal transducing histidine kinase"/>
    <property type="match status" value="1"/>
</dbReference>
<evidence type="ECO:0000259" key="6">
    <source>
        <dbReference type="PROSITE" id="PS50109"/>
    </source>
</evidence>
<dbReference type="InterPro" id="IPR000014">
    <property type="entry name" value="PAS"/>
</dbReference>
<dbReference type="Pfam" id="PF13426">
    <property type="entry name" value="PAS_9"/>
    <property type="match status" value="1"/>
</dbReference>
<dbReference type="Pfam" id="PF00497">
    <property type="entry name" value="SBP_bac_3"/>
    <property type="match status" value="3"/>
</dbReference>
<dbReference type="PROSITE" id="PS50109">
    <property type="entry name" value="HIS_KIN"/>
    <property type="match status" value="1"/>
</dbReference>
<feature type="chain" id="PRO_5026852378" description="histidine kinase" evidence="5">
    <location>
        <begin position="18"/>
        <end position="1136"/>
    </location>
</feature>
<evidence type="ECO:0000313" key="8">
    <source>
        <dbReference type="EMBL" id="KAB7890014.1"/>
    </source>
</evidence>
<organism evidence="8 10">
    <name type="scientific">Poseidonibacter ostreae</name>
    <dbReference type="NCBI Taxonomy" id="2654171"/>
    <lineage>
        <taxon>Bacteria</taxon>
        <taxon>Pseudomonadati</taxon>
        <taxon>Campylobacterota</taxon>
        <taxon>Epsilonproteobacteria</taxon>
        <taxon>Campylobacterales</taxon>
        <taxon>Arcobacteraceae</taxon>
        <taxon>Poseidonibacter</taxon>
    </lineage>
</organism>
<protein>
    <recommendedName>
        <fullName evidence="2">histidine kinase</fullName>
        <ecNumber evidence="2">2.7.13.3</ecNumber>
    </recommendedName>
</protein>
<feature type="domain" description="Histidine kinase" evidence="6">
    <location>
        <begin position="919"/>
        <end position="1136"/>
    </location>
</feature>
<dbReference type="EMBL" id="WFKK01000008">
    <property type="protein sequence ID" value="KAB7890014.1"/>
    <property type="molecule type" value="Genomic_DNA"/>
</dbReference>
<accession>A0A6L4WUS7</accession>
<dbReference type="Gene3D" id="3.30.565.10">
    <property type="entry name" value="Histidine kinase-like ATPase, C-terminal domain"/>
    <property type="match status" value="1"/>
</dbReference>
<proteinExistence type="predicted"/>
<dbReference type="SUPFAM" id="SSF55874">
    <property type="entry name" value="ATPase domain of HSP90 chaperone/DNA topoisomerase II/histidine kinase"/>
    <property type="match status" value="1"/>
</dbReference>
<sequence>MLKRLLLSLFLFTYVIAHNNPIHTHLTNEEENFIKNNPIIKVGAETDWPPFDFVENGEYKGFAKDHLDLIEKKSGLKFEYITDTWENLLLKTKNKEIDMLPCLSKSDTREEYLLFTKNYVTTRDYLFANENNKNINTIDDIKGKTVSVVKNYIQEEVFKKEYPSVKLYYVNNILEAMDAVVTNKADFTVANIALMNYHIKRYSVTGLQAKFHLGNNWSLLYMATRDDKPLLRNIIQKSLDLITVEEKNKITSKWLENKENKEKKPNNLNLSSKELEYINKNKTVIIANELDWIPYDYNEKGVAKGYVVDYMKLVFKKLNIEPLFITDQWSILYSDFKNGKIDILPVVSYNKKREDIMDFTQSYLSQTLSIITKKSRTDIINSDDLVGKKIAMIKDWNSTKKYQEAYPDANIIEFENLKDIFDAIKDNFVDATIQNKFLASYYINKNYYEDLKIVSDISIKNFDEKLFVGVNENLKTLHAILQKAMSSVTRDEIKALEEKWINITKNIDFTSEEKYFIKNTKIKVTSTKTWAPYNFIDNNDNMKGISIDFWKYIVDKAKLQTEFLPKKTFIESIDSIKEKESDVVVGTSKTKERLNYSIFSDIYLKSPLGIATLQDKNFIKNASELLDKKIAVGKNYSAHKLLEEKYPNMNFVFVNDPKEGLEYLSNNKAYAYVDIMPVLTYNIKNLGYTNIKITGQTGIDFDLRFMLRDDYTILQSIINKVLNRMTYKEREEIYKEWINANYEEPYDYSLLLKVAAVFVIILFFVVYRNRQLLQYQKRLELAKKETEKSLNNFKTLIELNIAGILIIRDKKISYINDEAIKILKYNSKDELIYKEVSEIFQTEDSSNLCDVLISSDSSELNAISKTNNLIPVLLKGEAAEFDNLPSHIISMIDLTDIKNKEDLMLQQSKMASLGEMIGNIAHQWRQPLSSISTISSGLKLQKEYDQLTDKTFIESLDNITETTKFLSQTIDDFQNYIKEDKLKKEFNILNSIEKVLTLMKGSFTNSFITVENDLEGIIVNSYENELNQALLNILSNSKDALKNIDEEHRYIHIKSYKSSKYAVIEIIDNGGGIDEKIIKKVFEPYFTTKHKSQGTGLGLYMTHKILSDSMSGSINIENCSFNTYEKCTKVTLKIPL</sequence>
<evidence type="ECO:0000256" key="1">
    <source>
        <dbReference type="ARBA" id="ARBA00000085"/>
    </source>
</evidence>
<dbReference type="SUPFAM" id="SSF53850">
    <property type="entry name" value="Periplasmic binding protein-like II"/>
    <property type="match status" value="3"/>
</dbReference>
<dbReference type="AlphaFoldDB" id="A0A6L4WUS7"/>
<evidence type="ECO:0000256" key="2">
    <source>
        <dbReference type="ARBA" id="ARBA00012438"/>
    </source>
</evidence>
<dbReference type="PRINTS" id="PR00344">
    <property type="entry name" value="BCTRLSENSOR"/>
</dbReference>
<dbReference type="GO" id="GO:0000155">
    <property type="term" value="F:phosphorelay sensor kinase activity"/>
    <property type="evidence" value="ECO:0007669"/>
    <property type="project" value="InterPro"/>
</dbReference>
<evidence type="ECO:0000256" key="5">
    <source>
        <dbReference type="SAM" id="SignalP"/>
    </source>
</evidence>
<keyword evidence="3" id="KW-0597">Phosphoprotein</keyword>
<keyword evidence="9" id="KW-1185">Reference proteome</keyword>
<evidence type="ECO:0000313" key="9">
    <source>
        <dbReference type="Proteomes" id="UP000461010"/>
    </source>
</evidence>
<dbReference type="PANTHER" id="PTHR35936">
    <property type="entry name" value="MEMBRANE-BOUND LYTIC MUREIN TRANSGLYCOSYLASE F"/>
    <property type="match status" value="1"/>
</dbReference>
<dbReference type="InterPro" id="IPR003661">
    <property type="entry name" value="HisK_dim/P_dom"/>
</dbReference>
<evidence type="ECO:0000313" key="10">
    <source>
        <dbReference type="Proteomes" id="UP000472839"/>
    </source>
</evidence>
<dbReference type="InterPro" id="IPR001638">
    <property type="entry name" value="Solute-binding_3/MltF_N"/>
</dbReference>
<dbReference type="InterPro" id="IPR003594">
    <property type="entry name" value="HATPase_dom"/>
</dbReference>
<dbReference type="CDD" id="cd00082">
    <property type="entry name" value="HisKA"/>
    <property type="match status" value="1"/>
</dbReference>
<dbReference type="InterPro" id="IPR005467">
    <property type="entry name" value="His_kinase_dom"/>
</dbReference>
<reference evidence="9 10" key="1">
    <citation type="submission" date="2019-10" db="EMBL/GenBank/DDBJ databases">
        <title>Poseidonibacter ostreae sp. nov., isolated from the gut of the Ostrea denselamellosa.</title>
        <authorList>
            <person name="Choi A."/>
        </authorList>
    </citation>
    <scope>NUCLEOTIDE SEQUENCE [LARGE SCALE GENOMIC DNA]</scope>
    <source>
        <strain evidence="8 10">SJOD-M-33</strain>
        <strain evidence="7 9">SJOD-M-5</strain>
    </source>
</reference>
<dbReference type="Gene3D" id="3.30.450.20">
    <property type="entry name" value="PAS domain"/>
    <property type="match status" value="1"/>
</dbReference>
<comment type="catalytic activity">
    <reaction evidence="1">
        <text>ATP + protein L-histidine = ADP + protein N-phospho-L-histidine.</text>
        <dbReference type="EC" id="2.7.13.3"/>
    </reaction>
</comment>
<dbReference type="SMART" id="SM00387">
    <property type="entry name" value="HATPase_c"/>
    <property type="match status" value="1"/>
</dbReference>
<dbReference type="InterPro" id="IPR004358">
    <property type="entry name" value="Sig_transdc_His_kin-like_C"/>
</dbReference>
<dbReference type="Proteomes" id="UP000461010">
    <property type="component" value="Unassembled WGS sequence"/>
</dbReference>
<dbReference type="InterPro" id="IPR036890">
    <property type="entry name" value="HATPase_C_sf"/>
</dbReference>
<dbReference type="InterPro" id="IPR036097">
    <property type="entry name" value="HisK_dim/P_sf"/>
</dbReference>
<dbReference type="CDD" id="cd01007">
    <property type="entry name" value="PBP2_BvgS_HisK_like"/>
    <property type="match status" value="3"/>
</dbReference>
<gene>
    <name evidence="7" type="ORF">GBG18_13660</name>
    <name evidence="8" type="ORF">GBG19_04595</name>
</gene>
<dbReference type="SMART" id="SM00062">
    <property type="entry name" value="PBPb"/>
    <property type="match status" value="3"/>
</dbReference>
<evidence type="ECO:0000256" key="4">
    <source>
        <dbReference type="ARBA" id="ARBA00022729"/>
    </source>
</evidence>
<dbReference type="Gene3D" id="3.40.190.10">
    <property type="entry name" value="Periplasmic binding protein-like II"/>
    <property type="match status" value="6"/>
</dbReference>